<keyword evidence="3 5" id="KW-1133">Transmembrane helix</keyword>
<dbReference type="Gene3D" id="1.20.1070.10">
    <property type="entry name" value="Rhodopsin 7-helix transmembrane proteins"/>
    <property type="match status" value="1"/>
</dbReference>
<feature type="transmembrane region" description="Helical" evidence="5">
    <location>
        <begin position="261"/>
        <end position="283"/>
    </location>
</feature>
<evidence type="ECO:0000256" key="2">
    <source>
        <dbReference type="ARBA" id="ARBA00022692"/>
    </source>
</evidence>
<feature type="domain" description="G-protein coupled receptors family 1 profile" evidence="6">
    <location>
        <begin position="38"/>
        <end position="255"/>
    </location>
</feature>
<accession>A0A8H3R2T1</accession>
<evidence type="ECO:0000256" key="1">
    <source>
        <dbReference type="ARBA" id="ARBA00004141"/>
    </source>
</evidence>
<dbReference type="EMBL" id="BLAL01000262">
    <property type="protein sequence ID" value="GES98119.1"/>
    <property type="molecule type" value="Genomic_DNA"/>
</dbReference>
<feature type="transmembrane region" description="Helical" evidence="5">
    <location>
        <begin position="148"/>
        <end position="166"/>
    </location>
</feature>
<evidence type="ECO:0000259" key="6">
    <source>
        <dbReference type="PROSITE" id="PS50262"/>
    </source>
</evidence>
<dbReference type="GO" id="GO:0007189">
    <property type="term" value="P:adenylate cyclase-activating G protein-coupled receptor signaling pathway"/>
    <property type="evidence" value="ECO:0007669"/>
    <property type="project" value="TreeGrafter"/>
</dbReference>
<dbReference type="Proteomes" id="UP000615446">
    <property type="component" value="Unassembled WGS sequence"/>
</dbReference>
<feature type="transmembrane region" description="Helical" evidence="5">
    <location>
        <begin position="65"/>
        <end position="85"/>
    </location>
</feature>
<dbReference type="OrthoDB" id="2376869at2759"/>
<evidence type="ECO:0000256" key="3">
    <source>
        <dbReference type="ARBA" id="ARBA00022989"/>
    </source>
</evidence>
<proteinExistence type="predicted"/>
<dbReference type="PANTHER" id="PTHR23112:SF0">
    <property type="entry name" value="TRANSMEMBRANE PROTEIN 116"/>
    <property type="match status" value="1"/>
</dbReference>
<dbReference type="PANTHER" id="PTHR23112">
    <property type="entry name" value="G PROTEIN-COUPLED RECEPTOR 157-RELATED"/>
    <property type="match status" value="1"/>
</dbReference>
<sequence>MIPINNAQVVSHYGYGAKIDFYIVTTIPLIFSSFNFLGTLYIFYRTFSRWKYGHGNISLSFRFPFYIAITDFLYSSFSLMEYSYVVSKKTEFVNNNEIISWPYLTCEILGMFFSVVILLNILLVGVISVVTWLRVVQERYLTLGKYDCKIWVPIIFVSLIIPLSSIKAYGPQNYSCGTRAGHNNVAMFVLVLIFATLATIVICYTHVMKVIRNVKEDNSSVTSSLTDIEKRTFKKILTYILVFILQYIPIVIYDICKFLKIRYLVFDAIIPGVLNFGGIGNVIQYLYNEGLSNNNNASSTYRLQESSEGSQQSQRTIK</sequence>
<evidence type="ECO:0000256" key="5">
    <source>
        <dbReference type="SAM" id="Phobius"/>
    </source>
</evidence>
<feature type="transmembrane region" description="Helical" evidence="5">
    <location>
        <begin position="111"/>
        <end position="136"/>
    </location>
</feature>
<feature type="transmembrane region" description="Helical" evidence="5">
    <location>
        <begin position="186"/>
        <end position="207"/>
    </location>
</feature>
<dbReference type="AlphaFoldDB" id="A0A8H3R2T1"/>
<protein>
    <recommendedName>
        <fullName evidence="6">G-protein coupled receptors family 1 profile domain-containing protein</fullName>
    </recommendedName>
</protein>
<evidence type="ECO:0000313" key="7">
    <source>
        <dbReference type="EMBL" id="GES98119.1"/>
    </source>
</evidence>
<dbReference type="SUPFAM" id="SSF81321">
    <property type="entry name" value="Family A G protein-coupled receptor-like"/>
    <property type="match status" value="1"/>
</dbReference>
<name>A0A8H3R2T1_9GLOM</name>
<feature type="transmembrane region" description="Helical" evidence="5">
    <location>
        <begin position="21"/>
        <end position="44"/>
    </location>
</feature>
<dbReference type="GO" id="GO:0004930">
    <property type="term" value="F:G protein-coupled receptor activity"/>
    <property type="evidence" value="ECO:0007669"/>
    <property type="project" value="TreeGrafter"/>
</dbReference>
<feature type="transmembrane region" description="Helical" evidence="5">
    <location>
        <begin position="236"/>
        <end position="255"/>
    </location>
</feature>
<dbReference type="GO" id="GO:0005886">
    <property type="term" value="C:plasma membrane"/>
    <property type="evidence" value="ECO:0007669"/>
    <property type="project" value="TreeGrafter"/>
</dbReference>
<dbReference type="InterPro" id="IPR017452">
    <property type="entry name" value="GPCR_Rhodpsn_7TM"/>
</dbReference>
<gene>
    <name evidence="7" type="ORF">RCL2_002468100</name>
</gene>
<keyword evidence="2 5" id="KW-0812">Transmembrane</keyword>
<comment type="subcellular location">
    <subcellularLocation>
        <location evidence="1">Membrane</location>
        <topology evidence="1">Multi-pass membrane protein</topology>
    </subcellularLocation>
</comment>
<organism evidence="7 8">
    <name type="scientific">Rhizophagus clarus</name>
    <dbReference type="NCBI Taxonomy" id="94130"/>
    <lineage>
        <taxon>Eukaryota</taxon>
        <taxon>Fungi</taxon>
        <taxon>Fungi incertae sedis</taxon>
        <taxon>Mucoromycota</taxon>
        <taxon>Glomeromycotina</taxon>
        <taxon>Glomeromycetes</taxon>
        <taxon>Glomerales</taxon>
        <taxon>Glomeraceae</taxon>
        <taxon>Rhizophagus</taxon>
    </lineage>
</organism>
<evidence type="ECO:0000256" key="4">
    <source>
        <dbReference type="ARBA" id="ARBA00023136"/>
    </source>
</evidence>
<evidence type="ECO:0000313" key="8">
    <source>
        <dbReference type="Proteomes" id="UP000615446"/>
    </source>
</evidence>
<dbReference type="PROSITE" id="PS50262">
    <property type="entry name" value="G_PROTEIN_RECEP_F1_2"/>
    <property type="match status" value="1"/>
</dbReference>
<keyword evidence="4 5" id="KW-0472">Membrane</keyword>
<comment type="caution">
    <text evidence="7">The sequence shown here is derived from an EMBL/GenBank/DDBJ whole genome shotgun (WGS) entry which is preliminary data.</text>
</comment>
<reference evidence="7" key="1">
    <citation type="submission" date="2019-10" db="EMBL/GenBank/DDBJ databases">
        <title>Conservation and host-specific expression of non-tandemly repeated heterogenous ribosome RNA gene in arbuscular mycorrhizal fungi.</title>
        <authorList>
            <person name="Maeda T."/>
            <person name="Kobayashi Y."/>
            <person name="Nakagawa T."/>
            <person name="Ezawa T."/>
            <person name="Yamaguchi K."/>
            <person name="Bino T."/>
            <person name="Nishimoto Y."/>
            <person name="Shigenobu S."/>
            <person name="Kawaguchi M."/>
        </authorList>
    </citation>
    <scope>NUCLEOTIDE SEQUENCE</scope>
    <source>
        <strain evidence="7">HR1</strain>
    </source>
</reference>